<organism evidence="1 2">
    <name type="scientific">Bacillus songklensis</name>
    <dbReference type="NCBI Taxonomy" id="1069116"/>
    <lineage>
        <taxon>Bacteria</taxon>
        <taxon>Bacillati</taxon>
        <taxon>Bacillota</taxon>
        <taxon>Bacilli</taxon>
        <taxon>Bacillales</taxon>
        <taxon>Bacillaceae</taxon>
        <taxon>Bacillus</taxon>
    </lineage>
</organism>
<protein>
    <submittedName>
        <fullName evidence="1">Uncharacterized protein</fullName>
    </submittedName>
</protein>
<gene>
    <name evidence="1" type="ORF">ACFOU2_11360</name>
</gene>
<dbReference type="EMBL" id="JBHRZT010000052">
    <property type="protein sequence ID" value="MFC3884053.1"/>
    <property type="molecule type" value="Genomic_DNA"/>
</dbReference>
<dbReference type="RefSeq" id="WP_377915141.1">
    <property type="nucleotide sequence ID" value="NZ_JBHRZT010000052.1"/>
</dbReference>
<evidence type="ECO:0000313" key="1">
    <source>
        <dbReference type="EMBL" id="MFC3884053.1"/>
    </source>
</evidence>
<name>A0ABV8B178_9BACI</name>
<comment type="caution">
    <text evidence="1">The sequence shown here is derived from an EMBL/GenBank/DDBJ whole genome shotgun (WGS) entry which is preliminary data.</text>
</comment>
<sequence>MDVIDELYHNVVFQLSSKELTKIMQCIKNKKEQEIEEIKDKISKYEQKKRAEEAWYQSLSPIRKIFAGRPPSHHQAVEYMVYVKDRFKKIEQIKQRMVELDKVINLLQNDLTIKEIALPTAIIEEMKLFRETEVR</sequence>
<accession>A0ABV8B178</accession>
<evidence type="ECO:0000313" key="2">
    <source>
        <dbReference type="Proteomes" id="UP001595752"/>
    </source>
</evidence>
<reference evidence="2" key="1">
    <citation type="journal article" date="2019" name="Int. J. Syst. Evol. Microbiol.">
        <title>The Global Catalogue of Microorganisms (GCM) 10K type strain sequencing project: providing services to taxonomists for standard genome sequencing and annotation.</title>
        <authorList>
            <consortium name="The Broad Institute Genomics Platform"/>
            <consortium name="The Broad Institute Genome Sequencing Center for Infectious Disease"/>
            <person name="Wu L."/>
            <person name="Ma J."/>
        </authorList>
    </citation>
    <scope>NUCLEOTIDE SEQUENCE [LARGE SCALE GENOMIC DNA]</scope>
    <source>
        <strain evidence="2">CCUG 61889</strain>
    </source>
</reference>
<keyword evidence="2" id="KW-1185">Reference proteome</keyword>
<dbReference type="Proteomes" id="UP001595752">
    <property type="component" value="Unassembled WGS sequence"/>
</dbReference>
<proteinExistence type="predicted"/>